<sequence>MRSPSVTPRCDRPSGSMAMLHRRDAMLRLGQVGLGALTLPTLLQAEVFTVRAAEPASRPLGRAKSCILVYLWGGPPQQDMWDLKPLAPLGIRSAFAPIATVVPGIDVSEALPLFARHTDKTAIIRSLTHDSNNHEPSVYRTLTGRVNNTLVVPRNQRNRNDAPNLGSVISACSPSGPLPAAITIPRPIGHSGVTYSGTHAGWLGARHDPFETAAAADTPEQATHSMDLPPDLASTRLLGRRGLLRVLEDVDRRFDDLSATRSLAACREQALSLLTSSAAKQAFQLDQESPETRDRYGRNEWGECFLMARRLVEAGTRLVTISWMYIKADGKVANVWDNHGGTPGLNPSGFGMLKEPYCIPSLDRGFAALMDDLSQRGLLDDTLVAMFGEFGRTPLINKTDGRDHWGAVQSAVLAGGGIRGGQVYGSSDKDAAYPASNPVSPEDMLATIYWALGVDPARELLDAQGRPSRIIDGEPLTMLF</sequence>
<reference evidence="1" key="1">
    <citation type="journal article" date="2020" name="mSystems">
        <title>Genome- and Community-Level Interaction Insights into Carbon Utilization and Element Cycling Functions of Hydrothermarchaeota in Hydrothermal Sediment.</title>
        <authorList>
            <person name="Zhou Z."/>
            <person name="Liu Y."/>
            <person name="Xu W."/>
            <person name="Pan J."/>
            <person name="Luo Z.H."/>
            <person name="Li M."/>
        </authorList>
    </citation>
    <scope>NUCLEOTIDE SEQUENCE [LARGE SCALE GENOMIC DNA]</scope>
    <source>
        <strain evidence="1">SpSt-339</strain>
    </source>
</reference>
<accession>A0A7C2NUS1</accession>
<dbReference type="PANTHER" id="PTHR43737">
    <property type="entry name" value="BLL7424 PROTEIN"/>
    <property type="match status" value="1"/>
</dbReference>
<dbReference type="InterPro" id="IPR017850">
    <property type="entry name" value="Alkaline_phosphatase_core_sf"/>
</dbReference>
<protein>
    <submittedName>
        <fullName evidence="1">DUF1501 domain-containing protein</fullName>
    </submittedName>
</protein>
<evidence type="ECO:0000313" key="1">
    <source>
        <dbReference type="EMBL" id="HEN13851.1"/>
    </source>
</evidence>
<dbReference type="InterPro" id="IPR010869">
    <property type="entry name" value="DUF1501"/>
</dbReference>
<dbReference type="PANTHER" id="PTHR43737:SF1">
    <property type="entry name" value="DUF1501 DOMAIN-CONTAINING PROTEIN"/>
    <property type="match status" value="1"/>
</dbReference>
<dbReference type="EMBL" id="DSOK01000004">
    <property type="protein sequence ID" value="HEN13851.1"/>
    <property type="molecule type" value="Genomic_DNA"/>
</dbReference>
<comment type="caution">
    <text evidence="1">The sequence shown here is derived from an EMBL/GenBank/DDBJ whole genome shotgun (WGS) entry which is preliminary data.</text>
</comment>
<proteinExistence type="predicted"/>
<dbReference type="Pfam" id="PF07394">
    <property type="entry name" value="DUF1501"/>
    <property type="match status" value="1"/>
</dbReference>
<dbReference type="SUPFAM" id="SSF53649">
    <property type="entry name" value="Alkaline phosphatase-like"/>
    <property type="match status" value="1"/>
</dbReference>
<dbReference type="AlphaFoldDB" id="A0A7C2NUS1"/>
<organism evidence="1">
    <name type="scientific">Schlesneria paludicola</name>
    <dbReference type="NCBI Taxonomy" id="360056"/>
    <lineage>
        <taxon>Bacteria</taxon>
        <taxon>Pseudomonadati</taxon>
        <taxon>Planctomycetota</taxon>
        <taxon>Planctomycetia</taxon>
        <taxon>Planctomycetales</taxon>
        <taxon>Planctomycetaceae</taxon>
        <taxon>Schlesneria</taxon>
    </lineage>
</organism>
<name>A0A7C2NUS1_9PLAN</name>
<gene>
    <name evidence="1" type="ORF">ENQ76_00070</name>
</gene>